<organism evidence="2 3">
    <name type="scientific">Rufibacter radiotolerans</name>
    <dbReference type="NCBI Taxonomy" id="1379910"/>
    <lineage>
        <taxon>Bacteria</taxon>
        <taxon>Pseudomonadati</taxon>
        <taxon>Bacteroidota</taxon>
        <taxon>Cytophagia</taxon>
        <taxon>Cytophagales</taxon>
        <taxon>Hymenobacteraceae</taxon>
        <taxon>Rufibacter</taxon>
    </lineage>
</organism>
<accession>A0A0H4VIH8</accession>
<dbReference type="PROSITE" id="PS51257">
    <property type="entry name" value="PROKAR_LIPOPROTEIN"/>
    <property type="match status" value="1"/>
</dbReference>
<dbReference type="Proteomes" id="UP000036458">
    <property type="component" value="Chromosome"/>
</dbReference>
<sequence>MKKLLLVVAILAGIFSSCGDEEVVLDPLKTGQAYYPMEVGTYRVYNVKETKYTNNVGTTTLLQTRELVKGVSKDQTGKEWYTVEVSQRANANQSWIVTGVKAISKSTRDLQLQTNNRIVVEMVYPVEEGKSWNPNAFNPNYFPKEEDRQLRDTFFYEQIGASFDVAGKTYPNTLKVNKAKSDPDDFINEVEVYEIYAADLGSIYRFSKVRYNCDASPGTNCQIGSGYIISGTDRIEELESSGKI</sequence>
<feature type="chain" id="PRO_5005210817" description="Lipoprotein" evidence="1">
    <location>
        <begin position="20"/>
        <end position="244"/>
    </location>
</feature>
<dbReference type="RefSeq" id="WP_048920466.1">
    <property type="nucleotide sequence ID" value="NZ_CP010777.1"/>
</dbReference>
<protein>
    <recommendedName>
        <fullName evidence="4">Lipoprotein</fullName>
    </recommendedName>
</protein>
<gene>
    <name evidence="2" type="ORF">TH63_07845</name>
</gene>
<keyword evidence="3" id="KW-1185">Reference proteome</keyword>
<feature type="signal peptide" evidence="1">
    <location>
        <begin position="1"/>
        <end position="19"/>
    </location>
</feature>
<evidence type="ECO:0008006" key="4">
    <source>
        <dbReference type="Google" id="ProtNLM"/>
    </source>
</evidence>
<evidence type="ECO:0000313" key="2">
    <source>
        <dbReference type="EMBL" id="AKQ45580.1"/>
    </source>
</evidence>
<keyword evidence="1" id="KW-0732">Signal</keyword>
<dbReference type="AlphaFoldDB" id="A0A0H4VIH8"/>
<dbReference type="OrthoDB" id="1467525at2"/>
<dbReference type="KEGG" id="ruf:TH63_07845"/>
<dbReference type="STRING" id="1379910.TH63_07845"/>
<dbReference type="PATRIC" id="fig|1379910.4.peg.1712"/>
<dbReference type="EMBL" id="CP010777">
    <property type="protein sequence ID" value="AKQ45580.1"/>
    <property type="molecule type" value="Genomic_DNA"/>
</dbReference>
<name>A0A0H4VIH8_9BACT</name>
<evidence type="ECO:0000256" key="1">
    <source>
        <dbReference type="SAM" id="SignalP"/>
    </source>
</evidence>
<reference evidence="2 3" key="1">
    <citation type="submission" date="2015-01" db="EMBL/GenBank/DDBJ databases">
        <title>Rufibacter sp./DG31D/ whole genome sequencing.</title>
        <authorList>
            <person name="Kim M.K."/>
            <person name="Srinivasan S."/>
            <person name="Lee J.-J."/>
        </authorList>
    </citation>
    <scope>NUCLEOTIDE SEQUENCE [LARGE SCALE GENOMIC DNA]</scope>
    <source>
        <strain evidence="2 3">DG31D</strain>
    </source>
</reference>
<evidence type="ECO:0000313" key="3">
    <source>
        <dbReference type="Proteomes" id="UP000036458"/>
    </source>
</evidence>
<proteinExistence type="predicted"/>